<dbReference type="InterPro" id="IPR000522">
    <property type="entry name" value="ABC_transptr_permease_BtuC"/>
</dbReference>
<dbReference type="GO" id="GO:0005886">
    <property type="term" value="C:plasma membrane"/>
    <property type="evidence" value="ECO:0007669"/>
    <property type="project" value="UniProtKB-SubCell"/>
</dbReference>
<dbReference type="GO" id="GO:0022857">
    <property type="term" value="F:transmembrane transporter activity"/>
    <property type="evidence" value="ECO:0007669"/>
    <property type="project" value="InterPro"/>
</dbReference>
<dbReference type="AlphaFoldDB" id="A0A510DVF5"/>
<keyword evidence="4" id="KW-1003">Cell membrane</keyword>
<feature type="transmembrane region" description="Helical" evidence="8">
    <location>
        <begin position="83"/>
        <end position="102"/>
    </location>
</feature>
<dbReference type="SUPFAM" id="SSF81345">
    <property type="entry name" value="ABC transporter involved in vitamin B12 uptake, BtuC"/>
    <property type="match status" value="1"/>
</dbReference>
<feature type="transmembrane region" description="Helical" evidence="8">
    <location>
        <begin position="114"/>
        <end position="133"/>
    </location>
</feature>
<evidence type="ECO:0000256" key="3">
    <source>
        <dbReference type="ARBA" id="ARBA00022448"/>
    </source>
</evidence>
<dbReference type="Proteomes" id="UP000322983">
    <property type="component" value="Chromosome"/>
</dbReference>
<keyword evidence="5 8" id="KW-0812">Transmembrane</keyword>
<feature type="transmembrane region" description="Helical" evidence="8">
    <location>
        <begin position="272"/>
        <end position="291"/>
    </location>
</feature>
<feature type="transmembrane region" description="Helical" evidence="8">
    <location>
        <begin position="44"/>
        <end position="71"/>
    </location>
</feature>
<dbReference type="GeneID" id="41717773"/>
<feature type="transmembrane region" description="Helical" evidence="8">
    <location>
        <begin position="298"/>
        <end position="321"/>
    </location>
</feature>
<reference evidence="9 10" key="1">
    <citation type="journal article" date="2020" name="Int. J. Syst. Evol. Microbiol.">
        <title>Sulfuracidifex tepidarius gen. nov., sp. nov. and transfer of Sulfolobus metallicus Huber and Stetter 1992 to the genus Sulfuracidifex as Sulfuracidifex metallicus comb. nov.</title>
        <authorList>
            <person name="Itoh T."/>
            <person name="Miura T."/>
            <person name="Sakai H.D."/>
            <person name="Kato S."/>
            <person name="Ohkuma M."/>
            <person name="Takashina T."/>
        </authorList>
    </citation>
    <scope>NUCLEOTIDE SEQUENCE [LARGE SCALE GENOMIC DNA]</scope>
    <source>
        <strain evidence="9 10">IC-006</strain>
    </source>
</reference>
<keyword evidence="10" id="KW-1185">Reference proteome</keyword>
<dbReference type="Pfam" id="PF01032">
    <property type="entry name" value="FecCD"/>
    <property type="match status" value="1"/>
</dbReference>
<evidence type="ECO:0000256" key="2">
    <source>
        <dbReference type="ARBA" id="ARBA00007935"/>
    </source>
</evidence>
<comment type="subcellular location">
    <subcellularLocation>
        <location evidence="1">Cell membrane</location>
        <topology evidence="1">Multi-pass membrane protein</topology>
    </subcellularLocation>
</comment>
<evidence type="ECO:0000256" key="7">
    <source>
        <dbReference type="ARBA" id="ARBA00023136"/>
    </source>
</evidence>
<dbReference type="Gene3D" id="1.10.3470.10">
    <property type="entry name" value="ABC transporter involved in vitamin B12 uptake, BtuC"/>
    <property type="match status" value="1"/>
</dbReference>
<dbReference type="PANTHER" id="PTHR30472">
    <property type="entry name" value="FERRIC ENTEROBACTIN TRANSPORT SYSTEM PERMEASE PROTEIN"/>
    <property type="match status" value="1"/>
</dbReference>
<name>A0A510DVF5_9CREN</name>
<dbReference type="OrthoDB" id="57034at2157"/>
<evidence type="ECO:0000256" key="5">
    <source>
        <dbReference type="ARBA" id="ARBA00022692"/>
    </source>
</evidence>
<dbReference type="PANTHER" id="PTHR30472:SF25">
    <property type="entry name" value="ABC TRANSPORTER PERMEASE PROTEIN MJ0876-RELATED"/>
    <property type="match status" value="1"/>
</dbReference>
<keyword evidence="3" id="KW-0813">Transport</keyword>
<gene>
    <name evidence="9" type="ORF">IC006_1458</name>
</gene>
<dbReference type="STRING" id="1294262.GCA_001316085_00594"/>
<protein>
    <submittedName>
        <fullName evidence="9">Cobalamin import system permease protein BtuC</fullName>
    </submittedName>
</protein>
<evidence type="ECO:0000256" key="4">
    <source>
        <dbReference type="ARBA" id="ARBA00022475"/>
    </source>
</evidence>
<evidence type="ECO:0000313" key="9">
    <source>
        <dbReference type="EMBL" id="BBG24154.1"/>
    </source>
</evidence>
<feature type="transmembrane region" description="Helical" evidence="8">
    <location>
        <begin position="233"/>
        <end position="260"/>
    </location>
</feature>
<feature type="transmembrane region" description="Helical" evidence="8">
    <location>
        <begin position="185"/>
        <end position="207"/>
    </location>
</feature>
<evidence type="ECO:0000256" key="8">
    <source>
        <dbReference type="SAM" id="Phobius"/>
    </source>
</evidence>
<dbReference type="EMBL" id="AP018929">
    <property type="protein sequence ID" value="BBG24154.1"/>
    <property type="molecule type" value="Genomic_DNA"/>
</dbReference>
<feature type="transmembrane region" description="Helical" evidence="8">
    <location>
        <begin position="140"/>
        <end position="165"/>
    </location>
</feature>
<comment type="similarity">
    <text evidence="2">Belongs to the binding-protein-dependent transport system permease family. FecCD subfamily.</text>
</comment>
<accession>A0A510DVF5</accession>
<dbReference type="InterPro" id="IPR037294">
    <property type="entry name" value="ABC_BtuC-like"/>
</dbReference>
<dbReference type="KEGG" id="step:IC006_1458"/>
<keyword evidence="6 8" id="KW-1133">Transmembrane helix</keyword>
<dbReference type="RefSeq" id="WP_149528519.1">
    <property type="nucleotide sequence ID" value="NZ_AP018929.1"/>
</dbReference>
<evidence type="ECO:0000256" key="6">
    <source>
        <dbReference type="ARBA" id="ARBA00022989"/>
    </source>
</evidence>
<evidence type="ECO:0000313" key="10">
    <source>
        <dbReference type="Proteomes" id="UP000322983"/>
    </source>
</evidence>
<feature type="transmembrane region" description="Helical" evidence="8">
    <location>
        <begin position="9"/>
        <end position="32"/>
    </location>
</feature>
<organism evidence="9 10">
    <name type="scientific">Sulfuracidifex tepidarius</name>
    <dbReference type="NCBI Taxonomy" id="1294262"/>
    <lineage>
        <taxon>Archaea</taxon>
        <taxon>Thermoproteota</taxon>
        <taxon>Thermoprotei</taxon>
        <taxon>Sulfolobales</taxon>
        <taxon>Sulfolobaceae</taxon>
        <taxon>Sulfuracidifex</taxon>
    </lineage>
</organism>
<proteinExistence type="inferred from homology"/>
<keyword evidence="7 8" id="KW-0472">Membrane</keyword>
<evidence type="ECO:0000256" key="1">
    <source>
        <dbReference type="ARBA" id="ARBA00004651"/>
    </source>
</evidence>
<sequence length="328" mass="35267">MYHYRYFEVVVLLSLLDVVSFFLSLVFGAVYIPPSLFSSHPYSFIVYSIRFPTAISTASIGADLSLTGLILQMILRNPVMDPYVTGTASGAGFGAVLTYALLAFNFPLFLVQGISPFLAFIFSMVATAMTLVIGRKGDTYSLVIGGVVVSYFFSALIILSESVISRITPEVPPLLFFLFGEIDDVSWTETAILFNVTLALGYLCYIIGRKIDVLSLSDEISFSKSINPGRYRLLIIVLVSAVVSVDVSVGGIIGFLGIISPHIMRGVLGGRSTVSMVVPVSLLGSSVLLLSNVISRGALGFTLPLTAVTSLIAVPVITSILRRHPNVD</sequence>